<dbReference type="Gene3D" id="2.60.120.10">
    <property type="entry name" value="Jelly Rolls"/>
    <property type="match status" value="1"/>
</dbReference>
<evidence type="ECO:0000256" key="3">
    <source>
        <dbReference type="ARBA" id="ARBA00023163"/>
    </source>
</evidence>
<evidence type="ECO:0000313" key="7">
    <source>
        <dbReference type="Proteomes" id="UP001595817"/>
    </source>
</evidence>
<dbReference type="SMART" id="SM00100">
    <property type="entry name" value="cNMP"/>
    <property type="match status" value="1"/>
</dbReference>
<dbReference type="PANTHER" id="PTHR24567:SF74">
    <property type="entry name" value="HTH-TYPE TRANSCRIPTIONAL REGULATOR ARCR"/>
    <property type="match status" value="1"/>
</dbReference>
<dbReference type="PROSITE" id="PS51063">
    <property type="entry name" value="HTH_CRP_2"/>
    <property type="match status" value="1"/>
</dbReference>
<dbReference type="EMBL" id="JBHSEC010000019">
    <property type="protein sequence ID" value="MFC4410886.1"/>
    <property type="molecule type" value="Genomic_DNA"/>
</dbReference>
<dbReference type="CDD" id="cd00092">
    <property type="entry name" value="HTH_CRP"/>
    <property type="match status" value="1"/>
</dbReference>
<protein>
    <submittedName>
        <fullName evidence="6">Crp/Fnr family transcriptional regulator</fullName>
    </submittedName>
</protein>
<keyword evidence="7" id="KW-1185">Reference proteome</keyword>
<sequence length="232" mass="26604">MNPLLSGSYSVDLKELLSIAHVEKNMQKDTYLYQEGDESDAIHYILSGKVRISKITPDGRELTFRICGENDFIGEITPFCDPSKYTVSAKVIEEGTCAKIRKEDLEEELLKNPSLTREYMKWMGLHHQRTQSKFRDLILHGKKGALYSTLIRLTNSYGVEGEDGILIDLNLTNMELANFCGMTREVVNRMLSELKKEKKLSLTDGKIVIHDLQYLKDQIHCENCPIEFCTIY</sequence>
<dbReference type="RefSeq" id="WP_378155238.1">
    <property type="nucleotide sequence ID" value="NZ_JBHSEC010000019.1"/>
</dbReference>
<gene>
    <name evidence="6" type="ORF">ACFOZY_10705</name>
</gene>
<evidence type="ECO:0000256" key="2">
    <source>
        <dbReference type="ARBA" id="ARBA00023125"/>
    </source>
</evidence>
<dbReference type="PRINTS" id="PR00034">
    <property type="entry name" value="HTHCRP"/>
</dbReference>
<feature type="domain" description="Cyclic nucleotide-binding" evidence="4">
    <location>
        <begin position="4"/>
        <end position="118"/>
    </location>
</feature>
<dbReference type="InterPro" id="IPR012318">
    <property type="entry name" value="HTH_CRP"/>
</dbReference>
<dbReference type="InterPro" id="IPR050397">
    <property type="entry name" value="Env_Response_Regulators"/>
</dbReference>
<dbReference type="Pfam" id="PF13545">
    <property type="entry name" value="HTH_Crp_2"/>
    <property type="match status" value="1"/>
</dbReference>
<evidence type="ECO:0000259" key="5">
    <source>
        <dbReference type="PROSITE" id="PS51063"/>
    </source>
</evidence>
<dbReference type="InterPro" id="IPR036388">
    <property type="entry name" value="WH-like_DNA-bd_sf"/>
</dbReference>
<evidence type="ECO:0000313" key="6">
    <source>
        <dbReference type="EMBL" id="MFC4410886.1"/>
    </source>
</evidence>
<dbReference type="InterPro" id="IPR036390">
    <property type="entry name" value="WH_DNA-bd_sf"/>
</dbReference>
<dbReference type="PANTHER" id="PTHR24567">
    <property type="entry name" value="CRP FAMILY TRANSCRIPTIONAL REGULATORY PROTEIN"/>
    <property type="match status" value="1"/>
</dbReference>
<organism evidence="6 7">
    <name type="scientific">Chungangia koreensis</name>
    <dbReference type="NCBI Taxonomy" id="752657"/>
    <lineage>
        <taxon>Bacteria</taxon>
        <taxon>Bacillati</taxon>
        <taxon>Bacillota</taxon>
        <taxon>Bacilli</taxon>
        <taxon>Lactobacillales</taxon>
        <taxon>Chungangia</taxon>
    </lineage>
</organism>
<dbReference type="SUPFAM" id="SSF51206">
    <property type="entry name" value="cAMP-binding domain-like"/>
    <property type="match status" value="1"/>
</dbReference>
<dbReference type="InterPro" id="IPR018490">
    <property type="entry name" value="cNMP-bd_dom_sf"/>
</dbReference>
<dbReference type="Gene3D" id="1.10.10.10">
    <property type="entry name" value="Winged helix-like DNA-binding domain superfamily/Winged helix DNA-binding domain"/>
    <property type="match status" value="1"/>
</dbReference>
<keyword evidence="2" id="KW-0238">DNA-binding</keyword>
<accession>A0ABV8X5T1</accession>
<keyword evidence="3" id="KW-0804">Transcription</keyword>
<evidence type="ECO:0000259" key="4">
    <source>
        <dbReference type="PROSITE" id="PS50042"/>
    </source>
</evidence>
<name>A0ABV8X5T1_9LACT</name>
<reference evidence="7" key="1">
    <citation type="journal article" date="2019" name="Int. J. Syst. Evol. Microbiol.">
        <title>The Global Catalogue of Microorganisms (GCM) 10K type strain sequencing project: providing services to taxonomists for standard genome sequencing and annotation.</title>
        <authorList>
            <consortium name="The Broad Institute Genomics Platform"/>
            <consortium name="The Broad Institute Genome Sequencing Center for Infectious Disease"/>
            <person name="Wu L."/>
            <person name="Ma J."/>
        </authorList>
    </citation>
    <scope>NUCLEOTIDE SEQUENCE [LARGE SCALE GENOMIC DNA]</scope>
    <source>
        <strain evidence="7">CCUG 59778</strain>
    </source>
</reference>
<dbReference type="InterPro" id="IPR014710">
    <property type="entry name" value="RmlC-like_jellyroll"/>
</dbReference>
<dbReference type="InterPro" id="IPR000595">
    <property type="entry name" value="cNMP-bd_dom"/>
</dbReference>
<dbReference type="SMART" id="SM00419">
    <property type="entry name" value="HTH_CRP"/>
    <property type="match status" value="1"/>
</dbReference>
<feature type="domain" description="HTH crp-type" evidence="5">
    <location>
        <begin position="140"/>
        <end position="213"/>
    </location>
</feature>
<comment type="caution">
    <text evidence="6">The sequence shown here is derived from an EMBL/GenBank/DDBJ whole genome shotgun (WGS) entry which is preliminary data.</text>
</comment>
<dbReference type="PROSITE" id="PS50042">
    <property type="entry name" value="CNMP_BINDING_3"/>
    <property type="match status" value="1"/>
</dbReference>
<evidence type="ECO:0000256" key="1">
    <source>
        <dbReference type="ARBA" id="ARBA00023015"/>
    </source>
</evidence>
<dbReference type="Proteomes" id="UP001595817">
    <property type="component" value="Unassembled WGS sequence"/>
</dbReference>
<keyword evidence="1" id="KW-0805">Transcription regulation</keyword>
<proteinExistence type="predicted"/>
<dbReference type="Pfam" id="PF00027">
    <property type="entry name" value="cNMP_binding"/>
    <property type="match status" value="1"/>
</dbReference>
<dbReference type="SUPFAM" id="SSF46785">
    <property type="entry name" value="Winged helix' DNA-binding domain"/>
    <property type="match status" value="1"/>
</dbReference>
<dbReference type="CDD" id="cd00038">
    <property type="entry name" value="CAP_ED"/>
    <property type="match status" value="1"/>
</dbReference>